<dbReference type="PANTHER" id="PTHR36404">
    <property type="entry name" value="EMBRYO DEFECTIVE 2737"/>
    <property type="match status" value="1"/>
</dbReference>
<organism evidence="3 4">
    <name type="scientific">Quillaja saponaria</name>
    <name type="common">Soap bark tree</name>
    <dbReference type="NCBI Taxonomy" id="32244"/>
    <lineage>
        <taxon>Eukaryota</taxon>
        <taxon>Viridiplantae</taxon>
        <taxon>Streptophyta</taxon>
        <taxon>Embryophyta</taxon>
        <taxon>Tracheophyta</taxon>
        <taxon>Spermatophyta</taxon>
        <taxon>Magnoliopsida</taxon>
        <taxon>eudicotyledons</taxon>
        <taxon>Gunneridae</taxon>
        <taxon>Pentapetalae</taxon>
        <taxon>rosids</taxon>
        <taxon>fabids</taxon>
        <taxon>Fabales</taxon>
        <taxon>Quillajaceae</taxon>
        <taxon>Quillaja</taxon>
    </lineage>
</organism>
<dbReference type="EMBL" id="JARAOO010000012">
    <property type="protein sequence ID" value="KAJ7948666.1"/>
    <property type="molecule type" value="Genomic_DNA"/>
</dbReference>
<accession>A0AAD7KZI6</accession>
<dbReference type="PANTHER" id="PTHR36404:SF1">
    <property type="entry name" value="EMBRYO DEFECTIVE 2737"/>
    <property type="match status" value="1"/>
</dbReference>
<keyword evidence="1" id="KW-1133">Transmembrane helix</keyword>
<feature type="transmembrane region" description="Helical" evidence="1">
    <location>
        <begin position="41"/>
        <end position="60"/>
    </location>
</feature>
<protein>
    <submittedName>
        <fullName evidence="3">Embryo defective protein</fullName>
    </submittedName>
</protein>
<dbReference type="KEGG" id="qsa:O6P43_029114"/>
<name>A0AAD7KZI6_QUISA</name>
<evidence type="ECO:0000259" key="2">
    <source>
        <dbReference type="Pfam" id="PF25112"/>
    </source>
</evidence>
<reference evidence="3" key="1">
    <citation type="journal article" date="2023" name="Science">
        <title>Elucidation of the pathway for biosynthesis of saponin adjuvants from the soapbark tree.</title>
        <authorList>
            <person name="Reed J."/>
            <person name="Orme A."/>
            <person name="El-Demerdash A."/>
            <person name="Owen C."/>
            <person name="Martin L.B.B."/>
            <person name="Misra R.C."/>
            <person name="Kikuchi S."/>
            <person name="Rejzek M."/>
            <person name="Martin A.C."/>
            <person name="Harkess A."/>
            <person name="Leebens-Mack J."/>
            <person name="Louveau T."/>
            <person name="Stephenson M.J."/>
            <person name="Osbourn A."/>
        </authorList>
    </citation>
    <scope>NUCLEOTIDE SEQUENCE</scope>
    <source>
        <strain evidence="3">S10</strain>
    </source>
</reference>
<sequence length="111" mass="12713">MSRETDRFLKSLKKFADSQYKLFSARYGQQFMGILEFPIKLLSYASIFAVATLGTYDFALELGKKVIRQRSCRTCNGWQALRGTMCRGSGRVRYQVKSYALKRGMSTMPKA</sequence>
<evidence type="ECO:0000313" key="3">
    <source>
        <dbReference type="EMBL" id="KAJ7948666.1"/>
    </source>
</evidence>
<feature type="domain" description="AtTam37 zinc finger" evidence="2">
    <location>
        <begin position="63"/>
        <end position="106"/>
    </location>
</feature>
<keyword evidence="4" id="KW-1185">Reference proteome</keyword>
<keyword evidence="1" id="KW-0812">Transmembrane</keyword>
<evidence type="ECO:0000256" key="1">
    <source>
        <dbReference type="SAM" id="Phobius"/>
    </source>
</evidence>
<dbReference type="Proteomes" id="UP001163823">
    <property type="component" value="Chromosome 12"/>
</dbReference>
<keyword evidence="1" id="KW-0472">Membrane</keyword>
<proteinExistence type="predicted"/>
<dbReference type="Pfam" id="PF25112">
    <property type="entry name" value="zf-AtTam37"/>
    <property type="match status" value="1"/>
</dbReference>
<comment type="caution">
    <text evidence="3">The sequence shown here is derived from an EMBL/GenBank/DDBJ whole genome shotgun (WGS) entry which is preliminary data.</text>
</comment>
<dbReference type="GO" id="GO:0009507">
    <property type="term" value="C:chloroplast"/>
    <property type="evidence" value="ECO:0007669"/>
    <property type="project" value="TreeGrafter"/>
</dbReference>
<dbReference type="InterPro" id="IPR056892">
    <property type="entry name" value="Zf-AtTam37"/>
</dbReference>
<gene>
    <name evidence="3" type="ORF">O6P43_029114</name>
</gene>
<dbReference type="AlphaFoldDB" id="A0AAD7KZI6"/>
<evidence type="ECO:0000313" key="4">
    <source>
        <dbReference type="Proteomes" id="UP001163823"/>
    </source>
</evidence>